<dbReference type="InterPro" id="IPR011050">
    <property type="entry name" value="Pectin_lyase_fold/virulence"/>
</dbReference>
<evidence type="ECO:0000313" key="3">
    <source>
        <dbReference type="Proteomes" id="UP000052008"/>
    </source>
</evidence>
<comment type="caution">
    <text evidence="2">The sequence shown here is derived from an EMBL/GenBank/DDBJ whole genome shotgun (WGS) entry which is preliminary data.</text>
</comment>
<dbReference type="InterPro" id="IPR007742">
    <property type="entry name" value="NosD_dom"/>
</dbReference>
<name>A0A0S7WTJ4_UNCT6</name>
<accession>A0A0S7WTJ4</accession>
<evidence type="ECO:0000259" key="1">
    <source>
        <dbReference type="Pfam" id="PF05048"/>
    </source>
</evidence>
<dbReference type="PANTHER" id="PTHR11319:SF35">
    <property type="entry name" value="OUTER MEMBRANE PROTEIN PMPC-RELATED"/>
    <property type="match status" value="1"/>
</dbReference>
<dbReference type="SUPFAM" id="SSF51126">
    <property type="entry name" value="Pectin lyase-like"/>
    <property type="match status" value="2"/>
</dbReference>
<dbReference type="Proteomes" id="UP000052008">
    <property type="component" value="Unassembled WGS sequence"/>
</dbReference>
<dbReference type="SMART" id="SM00710">
    <property type="entry name" value="PbH1"/>
    <property type="match status" value="8"/>
</dbReference>
<organism evidence="2 3">
    <name type="scientific">candidate division TA06 bacterium DG_24</name>
    <dbReference type="NCBI Taxonomy" id="1703770"/>
    <lineage>
        <taxon>Bacteria</taxon>
        <taxon>Bacteria division TA06</taxon>
    </lineage>
</organism>
<dbReference type="InterPro" id="IPR006626">
    <property type="entry name" value="PbH1"/>
</dbReference>
<feature type="domain" description="Periplasmic copper-binding protein NosD beta helix" evidence="1">
    <location>
        <begin position="93"/>
        <end position="223"/>
    </location>
</feature>
<dbReference type="EMBL" id="LIZS01000023">
    <property type="protein sequence ID" value="KPJ53295.1"/>
    <property type="molecule type" value="Genomic_DNA"/>
</dbReference>
<dbReference type="STRING" id="1703770.AMJ39_05155"/>
<gene>
    <name evidence="2" type="ORF">AMJ39_05155</name>
</gene>
<dbReference type="Gene3D" id="2.160.20.10">
    <property type="entry name" value="Single-stranded right-handed beta-helix, Pectin lyase-like"/>
    <property type="match status" value="2"/>
</dbReference>
<evidence type="ECO:0000313" key="2">
    <source>
        <dbReference type="EMBL" id="KPJ53295.1"/>
    </source>
</evidence>
<feature type="domain" description="Periplasmic copper-binding protein NosD beta helix" evidence="1">
    <location>
        <begin position="297"/>
        <end position="395"/>
    </location>
</feature>
<proteinExistence type="predicted"/>
<dbReference type="Pfam" id="PF05048">
    <property type="entry name" value="NosD"/>
    <property type="match status" value="2"/>
</dbReference>
<dbReference type="PANTHER" id="PTHR11319">
    <property type="entry name" value="G PROTEIN-COUPLED RECEPTOR-RELATED"/>
    <property type="match status" value="1"/>
</dbReference>
<dbReference type="PATRIC" id="fig|1703770.3.peg.309"/>
<reference evidence="2 3" key="1">
    <citation type="journal article" date="2015" name="Microbiome">
        <title>Genomic resolution of linkages in carbon, nitrogen, and sulfur cycling among widespread estuary sediment bacteria.</title>
        <authorList>
            <person name="Baker B.J."/>
            <person name="Lazar C.S."/>
            <person name="Teske A.P."/>
            <person name="Dick G.J."/>
        </authorList>
    </citation>
    <scope>NUCLEOTIDE SEQUENCE [LARGE SCALE GENOMIC DNA]</scope>
    <source>
        <strain evidence="2">DG_24</strain>
    </source>
</reference>
<protein>
    <recommendedName>
        <fullName evidence="1">Periplasmic copper-binding protein NosD beta helix domain-containing protein</fullName>
    </recommendedName>
</protein>
<dbReference type="InterPro" id="IPR012334">
    <property type="entry name" value="Pectin_lyas_fold"/>
</dbReference>
<dbReference type="AlphaFoldDB" id="A0A0S7WTJ4"/>
<sequence length="623" mass="64574">MKQVWSWVAASHAVVGLISIASGAVIHVPLEYPTIQAGIDAAVGGDTVLVADGTYTGDGNRDIDFYGKALLLVSENGPDLTIIDCQGTASEPHRGFYFHTGEGSDAVVRGFTISNGWIATGNGGGIYCLASSPSILGNTITANRSGAWGGGIYCEGESSPTIAGNTVMEDTADLGGGICCAHDASAFITGNLITGNTALLIGGGVYCWDASPTIRDNEIIENRAPYDHGGGVACGRSSSIIENNIIAANVAWEGGGICCWSLHSPAILGNVITGNAGVIGGGIRCHGVSPAIIGNRITANSAEWGGGIICDGYSFPAITQNTVAGNSATLGAGILCWAYSSAEVRNNIIALNAASECGGGIHCWRHSSMTLAGNTITGNTANERGGGIHCLDHSTMTLSGSTVAENRASAQGGGVDCYGNSSITVMNSILWGDSALTGPEVSLDTSSSITISYSDVEGGWPGGGNIDADPVFVLAEKGDYRLLWGSPCIDSGHPDSLDQDGTRSDMGAHFFDQEDYLTLYLTPDTTEVLPGGELGVTYTLINRWAQPEALWILTQVILPRGGILGLCGPDRYTLPAHFVTQRHLDREVPATAPQGTYVYRSGIGVPPAVVYDRDEFTFVVAQP</sequence>